<keyword evidence="4" id="KW-1185">Reference proteome</keyword>
<dbReference type="GO" id="GO:0003824">
    <property type="term" value="F:catalytic activity"/>
    <property type="evidence" value="ECO:0007669"/>
    <property type="project" value="InterPro"/>
</dbReference>
<dbReference type="InterPro" id="IPR029045">
    <property type="entry name" value="ClpP/crotonase-like_dom_sf"/>
</dbReference>
<sequence length="251" mass="27518">MGKLVKITEENGILLIGINRASKKNCVNHETARELVTAFEKFNNTDDLKCAILYGEGGTFCAGYDLEEVSTGGFTKIESEFLEKYRYMGPSIMPIKKPLIAAIEGYAVAGGLELSLMADLRVCSKSSKMGVFCRRVGVPLIDGGTVRLPRVVGLGRALDLILTGREIGAIEAKEWGLVNRVAEDGKALDEAIKLAELIRSHPELCMLADRESTYHSLDHSTQDAFDFEFQSVKVLPDSIKGAKNFIKKSKL</sequence>
<gene>
    <name evidence="3" type="ORF">CAMP_LOCUS10728</name>
</gene>
<evidence type="ECO:0000256" key="1">
    <source>
        <dbReference type="ARBA" id="ARBA00005254"/>
    </source>
</evidence>
<evidence type="ECO:0000256" key="2">
    <source>
        <dbReference type="RuleBase" id="RU003707"/>
    </source>
</evidence>
<dbReference type="Proteomes" id="UP001152747">
    <property type="component" value="Unassembled WGS sequence"/>
</dbReference>
<dbReference type="InterPro" id="IPR001753">
    <property type="entry name" value="Enoyl-CoA_hydra/iso"/>
</dbReference>
<dbReference type="PROSITE" id="PS00166">
    <property type="entry name" value="ENOYL_COA_HYDRATASE"/>
    <property type="match status" value="1"/>
</dbReference>
<accession>A0A9P1N4X4</accession>
<evidence type="ECO:0000313" key="3">
    <source>
        <dbReference type="EMBL" id="CAI5448091.1"/>
    </source>
</evidence>
<protein>
    <submittedName>
        <fullName evidence="3">Uncharacterized protein</fullName>
    </submittedName>
</protein>
<dbReference type="CDD" id="cd06558">
    <property type="entry name" value="crotonase-like"/>
    <property type="match status" value="1"/>
</dbReference>
<dbReference type="PANTHER" id="PTHR43802:SF1">
    <property type="entry name" value="IP11341P-RELATED"/>
    <property type="match status" value="1"/>
</dbReference>
<comment type="similarity">
    <text evidence="1 2">Belongs to the enoyl-CoA hydratase/isomerase family.</text>
</comment>
<dbReference type="Gene3D" id="3.90.226.10">
    <property type="entry name" value="2-enoyl-CoA Hydratase, Chain A, domain 1"/>
    <property type="match status" value="1"/>
</dbReference>
<dbReference type="NCBIfam" id="NF006108">
    <property type="entry name" value="PRK08259.1"/>
    <property type="match status" value="1"/>
</dbReference>
<organism evidence="3 4">
    <name type="scientific">Caenorhabditis angaria</name>
    <dbReference type="NCBI Taxonomy" id="860376"/>
    <lineage>
        <taxon>Eukaryota</taxon>
        <taxon>Metazoa</taxon>
        <taxon>Ecdysozoa</taxon>
        <taxon>Nematoda</taxon>
        <taxon>Chromadorea</taxon>
        <taxon>Rhabditida</taxon>
        <taxon>Rhabditina</taxon>
        <taxon>Rhabditomorpha</taxon>
        <taxon>Rhabditoidea</taxon>
        <taxon>Rhabditidae</taxon>
        <taxon>Peloderinae</taxon>
        <taxon>Caenorhabditis</taxon>
    </lineage>
</organism>
<name>A0A9P1N4X4_9PELO</name>
<dbReference type="PANTHER" id="PTHR43802">
    <property type="entry name" value="ENOYL-COA HYDRATASE"/>
    <property type="match status" value="1"/>
</dbReference>
<dbReference type="OrthoDB" id="448450at2759"/>
<proteinExistence type="inferred from homology"/>
<dbReference type="Pfam" id="PF00378">
    <property type="entry name" value="ECH_1"/>
    <property type="match status" value="1"/>
</dbReference>
<evidence type="ECO:0000313" key="4">
    <source>
        <dbReference type="Proteomes" id="UP001152747"/>
    </source>
</evidence>
<dbReference type="EMBL" id="CANHGI010000004">
    <property type="protein sequence ID" value="CAI5448091.1"/>
    <property type="molecule type" value="Genomic_DNA"/>
</dbReference>
<dbReference type="InterPro" id="IPR018376">
    <property type="entry name" value="Enoyl-CoA_hyd/isom_CS"/>
</dbReference>
<comment type="caution">
    <text evidence="3">The sequence shown here is derived from an EMBL/GenBank/DDBJ whole genome shotgun (WGS) entry which is preliminary data.</text>
</comment>
<dbReference type="Gene3D" id="1.10.287.2460">
    <property type="match status" value="1"/>
</dbReference>
<dbReference type="SUPFAM" id="SSF52096">
    <property type="entry name" value="ClpP/crotonase"/>
    <property type="match status" value="1"/>
</dbReference>
<dbReference type="AlphaFoldDB" id="A0A9P1N4X4"/>
<reference evidence="3" key="1">
    <citation type="submission" date="2022-11" db="EMBL/GenBank/DDBJ databases">
        <authorList>
            <person name="Kikuchi T."/>
        </authorList>
    </citation>
    <scope>NUCLEOTIDE SEQUENCE</scope>
    <source>
        <strain evidence="3">PS1010</strain>
    </source>
</reference>